<keyword evidence="11" id="KW-1185">Reference proteome</keyword>
<keyword evidence="4 10" id="KW-0396">Initiation factor</keyword>
<feature type="compositionally biased region" description="Basic and acidic residues" evidence="7">
    <location>
        <begin position="567"/>
        <end position="579"/>
    </location>
</feature>
<name>F0VIX4_NEOCL</name>
<dbReference type="VEuPathDB" id="ToxoDB:NCLIV_034670"/>
<reference evidence="11" key="3">
    <citation type="journal article" date="2012" name="PLoS Pathog.">
        <title>Comparative genomics of the apicomplexan parasites Toxoplasma gondii and Neospora caninum: Coccidia differing in host range and transmission strategy.</title>
        <authorList>
            <person name="Reid A.J."/>
            <person name="Vermont S.J."/>
            <person name="Cotton J.A."/>
            <person name="Harris D."/>
            <person name="Hill-Cawthorne G.A."/>
            <person name="Konen-Waisman S."/>
            <person name="Latham S.M."/>
            <person name="Mourier T."/>
            <person name="Norton R."/>
            <person name="Quail M.A."/>
            <person name="Sanders M."/>
            <person name="Shanmugam D."/>
            <person name="Sohal A."/>
            <person name="Wasmuth J.D."/>
            <person name="Brunk B."/>
            <person name="Grigg M.E."/>
            <person name="Howard J.C."/>
            <person name="Parkinson J."/>
            <person name="Roos D.S."/>
            <person name="Trees A.J."/>
            <person name="Berriman M."/>
            <person name="Pain A."/>
            <person name="Wastling J.M."/>
        </authorList>
    </citation>
    <scope>NUCLEOTIDE SEQUENCE [LARGE SCALE GENOMIC DNA]</scope>
    <source>
        <strain evidence="11">Liverpool</strain>
    </source>
</reference>
<feature type="region of interest" description="Disordered" evidence="7">
    <location>
        <begin position="56"/>
        <end position="102"/>
    </location>
</feature>
<dbReference type="GeneID" id="13443096"/>
<dbReference type="SUPFAM" id="SSF51161">
    <property type="entry name" value="Trimeric LpxA-like enzymes"/>
    <property type="match status" value="1"/>
</dbReference>
<dbReference type="InParanoid" id="F0VIX4"/>
<dbReference type="SUPFAM" id="SSF53448">
    <property type="entry name" value="Nucleotide-diphospho-sugar transferases"/>
    <property type="match status" value="1"/>
</dbReference>
<dbReference type="InterPro" id="IPR011004">
    <property type="entry name" value="Trimer_LpxA-like_sf"/>
</dbReference>
<dbReference type="EMBL" id="LN714483">
    <property type="protein sequence ID" value="CEL67676.1"/>
    <property type="molecule type" value="Genomic_DNA"/>
</dbReference>
<feature type="region of interest" description="Disordered" evidence="7">
    <location>
        <begin position="553"/>
        <end position="581"/>
    </location>
</feature>
<sequence>MEGGPPLAPQPGEEGEAKRWPSFLERMKRVTSTPLPARSSPSFVSRALSALSVGASAGAPGATASGLKRANVKPRPSAPPSAPAASASREDESSLSLAPPSAPVRLPTLSSADLATSSLPSLLRAFSLPEERTDFLPLAEEIPPALLPVCGVPLIVFALDFLARNGVTDVFVLLRNNEEGEAVQKVVEEQQPSLQRRFASRGEPLQIVVVFVAPTVETLGDALRDFDSRVNLTKDFLLLSATTFIVADIRDALENHRARSGKRQTGRAAEQLVTQIFSSLPAASPRRHLSDDVGIVLNGETKEMIKRVSLRSRTFLGVDEMTLLQAPGDGGSGNLEVHYDLVDAGVYICSPKVLKIFRYSFDFQSMTRDFIPAVVRRDIKLHAVFAHTLKEKAMCSEYKPFAAQVTDPRSYFNACQSVVERWLYPIVPEVLSIFLGQARLRYKGAGTYQADSVVLGSRCEVGPLTVLEDRTEVGEDSSVRASFLGASCSIGKGVVIEGSILLDHVQVADGAVIRDSILFPFASVKRGAEISRGCLLGKHVLIGEERSIQAFTRIHLPSPDSEASGPKPREPDSAREHSAEVVGGDGRGVCCDARGGPVEQEDRALTSPGASIAPAVALPVPRFSRCPEDDPSADQLLSCAIFPVSAKGRVGLEALAVSAYNAGLDEKLFSLCAGYLQSSSFEEQQDRLCALEEYLAAGKFFADKAKVTLPARHALRAFLFHLATLSPANPEVWRCDLAEHRVEALFLAVLPADRFVATDFFPLWTECLAFCQQAAFCVPSSQLANQKAGDSEDATGDSETVAPNPLHSPAAFCSLVETMQACGLLECETTLPLWYAYMVNVGKGADEYLSNPRFIAFCQWLEQD</sequence>
<evidence type="ECO:0000256" key="6">
    <source>
        <dbReference type="ARBA" id="ARBA00046432"/>
    </source>
</evidence>
<dbReference type="Pfam" id="PF25084">
    <property type="entry name" value="LbH_EIF2B"/>
    <property type="match status" value="1"/>
</dbReference>
<dbReference type="InterPro" id="IPR051956">
    <property type="entry name" value="eIF2B_epsilon"/>
</dbReference>
<feature type="region of interest" description="Disordered" evidence="7">
    <location>
        <begin position="1"/>
        <end position="24"/>
    </location>
</feature>
<dbReference type="GO" id="GO:0003743">
    <property type="term" value="F:translation initiation factor activity"/>
    <property type="evidence" value="ECO:0007669"/>
    <property type="project" value="UniProtKB-KW"/>
</dbReference>
<evidence type="ECO:0000256" key="3">
    <source>
        <dbReference type="ARBA" id="ARBA00022490"/>
    </source>
</evidence>
<dbReference type="eggNOG" id="KOG1461">
    <property type="taxonomic scope" value="Eukaryota"/>
</dbReference>
<comment type="subunit">
    <text evidence="6">Component of the translation initiation factor 2B (eIF2B) complex which is a heterodecamer of two sets of five different subunits: alpha, beta, gamma, delta and epsilon. Subunits alpha, beta and delta comprise a regulatory subcomplex and subunits epsilon and gamma comprise a catalytic subcomplex. Within the complex, the hexameric regulatory complex resides at the center, with the two heterodimeric catalytic subcomplexes bound on opposite sides.</text>
</comment>
<dbReference type="OrthoDB" id="424572at2759"/>
<reference evidence="9" key="1">
    <citation type="submission" date="2011-02" db="EMBL/GenBank/DDBJ databases">
        <authorList>
            <person name="Aslett M."/>
        </authorList>
    </citation>
    <scope>NUCLEOTIDE SEQUENCE</scope>
    <source>
        <strain evidence="9">Liverpool</strain>
    </source>
</reference>
<comment type="subcellular location">
    <subcellularLocation>
        <location evidence="1">Cytoplasm</location>
        <location evidence="1">Cytosol</location>
    </subcellularLocation>
</comment>
<evidence type="ECO:0000313" key="11">
    <source>
        <dbReference type="Proteomes" id="UP000007494"/>
    </source>
</evidence>
<proteinExistence type="inferred from homology"/>
<evidence type="ECO:0000313" key="10">
    <source>
        <dbReference type="EMBL" id="CEL67676.1"/>
    </source>
</evidence>
<dbReference type="CDD" id="cd03356">
    <property type="entry name" value="LbH_G1P_AT_C_like"/>
    <property type="match status" value="1"/>
</dbReference>
<dbReference type="PANTHER" id="PTHR45887:SF1">
    <property type="entry name" value="TRANSLATION INITIATION FACTOR EIF-2B SUBUNIT EPSILON"/>
    <property type="match status" value="1"/>
</dbReference>
<dbReference type="Gene3D" id="3.90.550.10">
    <property type="entry name" value="Spore Coat Polysaccharide Biosynthesis Protein SpsA, Chain A"/>
    <property type="match status" value="1"/>
</dbReference>
<accession>F0VIX4</accession>
<dbReference type="EMBL" id="FR823390">
    <property type="protein sequence ID" value="CBZ53685.1"/>
    <property type="molecule type" value="Genomic_DNA"/>
</dbReference>
<dbReference type="RefSeq" id="XP_003883717.1">
    <property type="nucleotide sequence ID" value="XM_003883668.1"/>
</dbReference>
<keyword evidence="5" id="KW-0648">Protein biosynthesis</keyword>
<dbReference type="InterPro" id="IPR029044">
    <property type="entry name" value="Nucleotide-diphossugar_trans"/>
</dbReference>
<evidence type="ECO:0000313" key="9">
    <source>
        <dbReference type="EMBL" id="CBZ53685.1"/>
    </source>
</evidence>
<dbReference type="GO" id="GO:0005851">
    <property type="term" value="C:eukaryotic translation initiation factor 2B complex"/>
    <property type="evidence" value="ECO:0007669"/>
    <property type="project" value="TreeGrafter"/>
</dbReference>
<evidence type="ECO:0000259" key="8">
    <source>
        <dbReference type="Pfam" id="PF25084"/>
    </source>
</evidence>
<reference evidence="10" key="4">
    <citation type="journal article" date="2015" name="PLoS ONE">
        <title>Comprehensive Evaluation of Toxoplasma gondii VEG and Neospora caninum LIV Genomes with Tachyzoite Stage Transcriptome and Proteome Defines Novel Transcript Features.</title>
        <authorList>
            <person name="Ramaprasad A."/>
            <person name="Mourier T."/>
            <person name="Naeem R."/>
            <person name="Malas T.B."/>
            <person name="Moussa E."/>
            <person name="Panigrahi A."/>
            <person name="Vermont S.J."/>
            <person name="Otto T.D."/>
            <person name="Wastling J."/>
            <person name="Pain A."/>
        </authorList>
    </citation>
    <scope>NUCLEOTIDE SEQUENCE</scope>
    <source>
        <strain evidence="10">Liverpool</strain>
    </source>
</reference>
<protein>
    <submittedName>
        <fullName evidence="10">Translation initiation factor eIF-2B subunit epsilon</fullName>
    </submittedName>
</protein>
<dbReference type="GO" id="GO:0005085">
    <property type="term" value="F:guanyl-nucleotide exchange factor activity"/>
    <property type="evidence" value="ECO:0007669"/>
    <property type="project" value="TreeGrafter"/>
</dbReference>
<dbReference type="OMA" id="CSEYKPF"/>
<organism evidence="9 11">
    <name type="scientific">Neospora caninum (strain Liverpool)</name>
    <dbReference type="NCBI Taxonomy" id="572307"/>
    <lineage>
        <taxon>Eukaryota</taxon>
        <taxon>Sar</taxon>
        <taxon>Alveolata</taxon>
        <taxon>Apicomplexa</taxon>
        <taxon>Conoidasida</taxon>
        <taxon>Coccidia</taxon>
        <taxon>Eucoccidiorida</taxon>
        <taxon>Eimeriorina</taxon>
        <taxon>Sarcocystidae</taxon>
        <taxon>Neospora</taxon>
    </lineage>
</organism>
<evidence type="ECO:0000256" key="7">
    <source>
        <dbReference type="SAM" id="MobiDB-lite"/>
    </source>
</evidence>
<gene>
    <name evidence="10" type="ORF">BN1204_034670</name>
    <name evidence="9" type="ORF">NCLIV_034670</name>
</gene>
<evidence type="ECO:0000256" key="1">
    <source>
        <dbReference type="ARBA" id="ARBA00004514"/>
    </source>
</evidence>
<feature type="compositionally biased region" description="Low complexity" evidence="7">
    <location>
        <begin position="56"/>
        <end position="67"/>
    </location>
</feature>
<dbReference type="GO" id="GO:0031369">
    <property type="term" value="F:translation initiation factor binding"/>
    <property type="evidence" value="ECO:0007669"/>
    <property type="project" value="TreeGrafter"/>
</dbReference>
<feature type="domain" description="EIF2B subunit epsilon/gamma LbH" evidence="8">
    <location>
        <begin position="447"/>
        <end position="546"/>
    </location>
</feature>
<dbReference type="InterPro" id="IPR056764">
    <property type="entry name" value="LbH_EIF2B3/5"/>
</dbReference>
<evidence type="ECO:0000256" key="4">
    <source>
        <dbReference type="ARBA" id="ARBA00022540"/>
    </source>
</evidence>
<comment type="similarity">
    <text evidence="2">Belongs to the eIF-2B gamma/epsilon subunits family.</text>
</comment>
<dbReference type="Gene3D" id="2.160.10.10">
    <property type="entry name" value="Hexapeptide repeat proteins"/>
    <property type="match status" value="1"/>
</dbReference>
<dbReference type="Proteomes" id="UP000007494">
    <property type="component" value="Chromosome VIII"/>
</dbReference>
<evidence type="ECO:0000256" key="2">
    <source>
        <dbReference type="ARBA" id="ARBA00007878"/>
    </source>
</evidence>
<dbReference type="AlphaFoldDB" id="F0VIX4"/>
<evidence type="ECO:0000256" key="5">
    <source>
        <dbReference type="ARBA" id="ARBA00022917"/>
    </source>
</evidence>
<dbReference type="PANTHER" id="PTHR45887">
    <property type="entry name" value="TRANSLATION INITIATION FACTOR EIF-2B SUBUNIT EPSILON"/>
    <property type="match status" value="1"/>
</dbReference>
<reference evidence="9" key="2">
    <citation type="submission" date="2011-03" db="EMBL/GenBank/DDBJ databases">
        <title>Comparative genomics and transcriptomics of Neospora caninum and Toxoplasma gondii.</title>
        <authorList>
            <person name="Reid A.J."/>
            <person name="Sohal A."/>
            <person name="Harris D."/>
            <person name="Quail M."/>
            <person name="Sanders M."/>
            <person name="Berriman M."/>
            <person name="Wastling J.M."/>
            <person name="Pain A."/>
        </authorList>
    </citation>
    <scope>NUCLEOTIDE SEQUENCE</scope>
    <source>
        <strain evidence="9">Liverpool</strain>
    </source>
</reference>
<keyword evidence="3" id="KW-0963">Cytoplasm</keyword>